<sequence length="600" mass="65103">MEIDNSLKMGLNIKNSRQGFTFIEVLVGTFLILVVFLGIVGAYRLGIQALNLSKNRIAAAAIAGGRIEMIRSLAYHEVGTLAAKLPFSKGVLDSSTTTVRNGVEFEIQTEVKFISDDADGTGENDDCDLDYKKAQVKVIWTTMFGGEVKLVTDVAPKSLIEEINSCVSQPAGLLSVEVFDAFGSWGAERGAPLIEIFDPVTDDLVDFFEPLGGKHNFPLAPGNYRAVVSKSGYSAERTYSIDEIAIPAKPNPTVFENKSTNISFSIDKTSSFSVDTLSTWGTDSFYDSFNDESKISATSSVVVADGEVNLFSDPEIGYVDSGFVISKTISPFKLAQWSEFLWNDFKESATTTVSYQALYYGGTDWLVIPDEDLAGNESGFVDSPVSLIGLATTTYPEIRVKAILSTSDASTTPAVYSWQVSWTAGIATPIGNAEFTLQGDKLLGYDSDEEPVYKYSVVHLSDSNGRKDIPGLEWDSYTFSVDPESGLDLVGIVPSEHPIGLPPDSSIDVSLYLDSQDSLLLSVQDSITLEPVFSGEARLYNTGLNYDKVQYTDKKGQTYFVPLEPAVYDLEVSSAGYSSVLTSVSVSGAKTKTINLERVE</sequence>
<protein>
    <recommendedName>
        <fullName evidence="4">PEGA domain-containing protein</fullName>
    </recommendedName>
</protein>
<keyword evidence="1" id="KW-0812">Transmembrane</keyword>
<organism evidence="2 3">
    <name type="scientific">Candidatus Tagabacteria bacterium CG09_land_8_20_14_0_10_41_14</name>
    <dbReference type="NCBI Taxonomy" id="1975021"/>
    <lineage>
        <taxon>Bacteria</taxon>
        <taxon>Candidatus Tagaibacteriota</taxon>
    </lineage>
</organism>
<accession>A0A2H0WNK6</accession>
<gene>
    <name evidence="2" type="ORF">COT67_01150</name>
</gene>
<dbReference type="AlphaFoldDB" id="A0A2H0WNK6"/>
<keyword evidence="1" id="KW-0472">Membrane</keyword>
<comment type="caution">
    <text evidence="2">The sequence shown here is derived from an EMBL/GenBank/DDBJ whole genome shotgun (WGS) entry which is preliminary data.</text>
</comment>
<feature type="transmembrane region" description="Helical" evidence="1">
    <location>
        <begin position="21"/>
        <end position="43"/>
    </location>
</feature>
<evidence type="ECO:0000256" key="1">
    <source>
        <dbReference type="SAM" id="Phobius"/>
    </source>
</evidence>
<dbReference type="Proteomes" id="UP000230353">
    <property type="component" value="Unassembled WGS sequence"/>
</dbReference>
<keyword evidence="1" id="KW-1133">Transmembrane helix</keyword>
<evidence type="ECO:0000313" key="3">
    <source>
        <dbReference type="Proteomes" id="UP000230353"/>
    </source>
</evidence>
<dbReference type="EMBL" id="PEZL01000016">
    <property type="protein sequence ID" value="PIS13548.1"/>
    <property type="molecule type" value="Genomic_DNA"/>
</dbReference>
<evidence type="ECO:0008006" key="4">
    <source>
        <dbReference type="Google" id="ProtNLM"/>
    </source>
</evidence>
<proteinExistence type="predicted"/>
<name>A0A2H0WNK6_9BACT</name>
<evidence type="ECO:0000313" key="2">
    <source>
        <dbReference type="EMBL" id="PIS13548.1"/>
    </source>
</evidence>
<reference evidence="3" key="1">
    <citation type="submission" date="2017-09" db="EMBL/GenBank/DDBJ databases">
        <title>Depth-based differentiation of microbial function through sediment-hosted aquifers and enrichment of novel symbionts in the deep terrestrial subsurface.</title>
        <authorList>
            <person name="Probst A.J."/>
            <person name="Ladd B."/>
            <person name="Jarett J.K."/>
            <person name="Geller-Mcgrath D.E."/>
            <person name="Sieber C.M.K."/>
            <person name="Emerson J.B."/>
            <person name="Anantharaman K."/>
            <person name="Thomas B.C."/>
            <person name="Malmstrom R."/>
            <person name="Stieglmeier M."/>
            <person name="Klingl A."/>
            <person name="Woyke T."/>
            <person name="Ryan C.M."/>
            <person name="Banfield J.F."/>
        </authorList>
    </citation>
    <scope>NUCLEOTIDE SEQUENCE [LARGE SCALE GENOMIC DNA]</scope>
</reference>